<comment type="subunit">
    <text evidence="6">Part of the 50S ribosomal subunit. Contacts protein L29, and trigger factor when it is bound to the ribosome.</text>
</comment>
<dbReference type="Gene3D" id="3.30.70.330">
    <property type="match status" value="1"/>
</dbReference>
<dbReference type="GO" id="GO:0005840">
    <property type="term" value="C:ribosome"/>
    <property type="evidence" value="ECO:0007669"/>
    <property type="project" value="UniProtKB-KW"/>
</dbReference>
<dbReference type="OrthoDB" id="9793353at2"/>
<protein>
    <recommendedName>
        <fullName evidence="6">Large ribosomal subunit protein uL23</fullName>
    </recommendedName>
</protein>
<keyword evidence="3 6" id="KW-0694">RNA-binding</keyword>
<gene>
    <name evidence="6" type="primary">rplW</name>
    <name evidence="7" type="ORF">JCM16774_2186</name>
</gene>
<dbReference type="Pfam" id="PF00276">
    <property type="entry name" value="Ribosomal_L23"/>
    <property type="match status" value="1"/>
</dbReference>
<keyword evidence="4 6" id="KW-0689">Ribosomal protein</keyword>
<dbReference type="RefSeq" id="WP_006807246.1">
    <property type="nucleotide sequence ID" value="NZ_AP019822.1"/>
</dbReference>
<reference evidence="7 8" key="1">
    <citation type="submission" date="2019-07" db="EMBL/GenBank/DDBJ databases">
        <title>Complete Genome Sequence of Leptotrichia goodfellowii Strain JCM 16774.</title>
        <authorList>
            <person name="Watanabe S."/>
            <person name="Cui L."/>
        </authorList>
    </citation>
    <scope>NUCLEOTIDE SEQUENCE [LARGE SCALE GENOMIC DNA]</scope>
    <source>
        <strain evidence="7 8">JCM16774</strain>
    </source>
</reference>
<keyword evidence="5 6" id="KW-0687">Ribonucleoprotein</keyword>
<keyword evidence="2 6" id="KW-0699">rRNA-binding</keyword>
<evidence type="ECO:0000256" key="6">
    <source>
        <dbReference type="HAMAP-Rule" id="MF_01369"/>
    </source>
</evidence>
<dbReference type="GO" id="GO:0003735">
    <property type="term" value="F:structural constituent of ribosome"/>
    <property type="evidence" value="ECO:0007669"/>
    <property type="project" value="InterPro"/>
</dbReference>
<dbReference type="GO" id="GO:0006412">
    <property type="term" value="P:translation"/>
    <property type="evidence" value="ECO:0007669"/>
    <property type="project" value="UniProtKB-UniRule"/>
</dbReference>
<evidence type="ECO:0000256" key="4">
    <source>
        <dbReference type="ARBA" id="ARBA00022980"/>
    </source>
</evidence>
<evidence type="ECO:0000313" key="7">
    <source>
        <dbReference type="EMBL" id="BBM37227.1"/>
    </source>
</evidence>
<dbReference type="EMBL" id="AP019822">
    <property type="protein sequence ID" value="BBM37227.1"/>
    <property type="molecule type" value="Genomic_DNA"/>
</dbReference>
<evidence type="ECO:0000256" key="1">
    <source>
        <dbReference type="ARBA" id="ARBA00006700"/>
    </source>
</evidence>
<dbReference type="KEGG" id="lgo:JCM16774_2186"/>
<dbReference type="FunFam" id="3.30.70.330:FF:000001">
    <property type="entry name" value="50S ribosomal protein L23"/>
    <property type="match status" value="1"/>
</dbReference>
<name>A0A510JDD6_9FUSO</name>
<dbReference type="GO" id="GO:1990904">
    <property type="term" value="C:ribonucleoprotein complex"/>
    <property type="evidence" value="ECO:0007669"/>
    <property type="project" value="UniProtKB-KW"/>
</dbReference>
<dbReference type="GO" id="GO:0019843">
    <property type="term" value="F:rRNA binding"/>
    <property type="evidence" value="ECO:0007669"/>
    <property type="project" value="UniProtKB-UniRule"/>
</dbReference>
<dbReference type="AlphaFoldDB" id="A0A510JDD6"/>
<dbReference type="PANTHER" id="PTHR11620">
    <property type="entry name" value="60S RIBOSOMAL PROTEIN L23A"/>
    <property type="match status" value="1"/>
</dbReference>
<dbReference type="SUPFAM" id="SSF54189">
    <property type="entry name" value="Ribosomal proteins S24e, L23 and L15e"/>
    <property type="match status" value="1"/>
</dbReference>
<evidence type="ECO:0000256" key="3">
    <source>
        <dbReference type="ARBA" id="ARBA00022884"/>
    </source>
</evidence>
<dbReference type="STRING" id="714315.GCA_000516535_02181"/>
<sequence length="96" mass="11194">MHITDIIKKPVVNTEKARILMESNEYVFIVDRRANKLQIREAVEKLFNVKVASVNTLNVKPKMERFRMSMYKTPAIKKAIVKLQDGEKIASYEQNL</sequence>
<proteinExistence type="inferred from homology"/>
<comment type="function">
    <text evidence="6">One of the early assembly proteins it binds 23S rRNA. One of the proteins that surrounds the polypeptide exit tunnel on the outside of the ribosome. Forms the main docking site for trigger factor binding to the ribosome.</text>
</comment>
<dbReference type="InterPro" id="IPR013025">
    <property type="entry name" value="Ribosomal_uL23-like"/>
</dbReference>
<dbReference type="InterPro" id="IPR012677">
    <property type="entry name" value="Nucleotide-bd_a/b_plait_sf"/>
</dbReference>
<dbReference type="NCBIfam" id="NF004363">
    <property type="entry name" value="PRK05738.2-4"/>
    <property type="match status" value="1"/>
</dbReference>
<evidence type="ECO:0000256" key="5">
    <source>
        <dbReference type="ARBA" id="ARBA00023274"/>
    </source>
</evidence>
<dbReference type="Proteomes" id="UP000321606">
    <property type="component" value="Chromosome"/>
</dbReference>
<organism evidence="7 8">
    <name type="scientific">Pseudoleptotrichia goodfellowii</name>
    <dbReference type="NCBI Taxonomy" id="157692"/>
    <lineage>
        <taxon>Bacteria</taxon>
        <taxon>Fusobacteriati</taxon>
        <taxon>Fusobacteriota</taxon>
        <taxon>Fusobacteriia</taxon>
        <taxon>Fusobacteriales</taxon>
        <taxon>Leptotrichiaceae</taxon>
        <taxon>Pseudoleptotrichia</taxon>
    </lineage>
</organism>
<evidence type="ECO:0000313" key="8">
    <source>
        <dbReference type="Proteomes" id="UP000321606"/>
    </source>
</evidence>
<accession>A0A510JDD6</accession>
<comment type="similarity">
    <text evidence="1 6">Belongs to the universal ribosomal protein uL23 family.</text>
</comment>
<evidence type="ECO:0000256" key="2">
    <source>
        <dbReference type="ARBA" id="ARBA00022730"/>
    </source>
</evidence>
<dbReference type="HAMAP" id="MF_01369_B">
    <property type="entry name" value="Ribosomal_uL23_B"/>
    <property type="match status" value="1"/>
</dbReference>
<dbReference type="InterPro" id="IPR012678">
    <property type="entry name" value="Ribosomal_uL23/eL15/eS24_sf"/>
</dbReference>